<sequence length="406" mass="44280">MVTLTESGKASLDARIKEIIESKTVPGFNLGITDVDGEIYFNGGGPQNIADPDGPTVDADSVFWICSQTKMITSLAALRLIELGKISYDTVAADYIPQLRNLVIVKDGSAEATPAKTAITVKHLLNHSSGLFYPISKRQAVDGSLNDGYSLKEMYVAEDPLSYFFKTIQGDLPGVPIRFEPGTDFVYGWSSDILGFVLEKVTGQTLEQIFKEHIFGPLGMESTFYLTPEVRKRLVQLPYRNAATGALEPLVDQLAVIEQDPSKLGLRFGGIGIYTSMRDYLKLLRHLLRINAGLPVSNAILSLDTVQKIFTPTLTEAGSKSLSDMVVMPDTQHSLAMGLVGRTVPGRCQEGSAFWGGWAGTQHLVDPKSGIAIVYGTQITPQFDPKTTPVWEELELLIYSALDTGK</sequence>
<organism evidence="2 3">
    <name type="scientific">Agrocybe pediades</name>
    <dbReference type="NCBI Taxonomy" id="84607"/>
    <lineage>
        <taxon>Eukaryota</taxon>
        <taxon>Fungi</taxon>
        <taxon>Dikarya</taxon>
        <taxon>Basidiomycota</taxon>
        <taxon>Agaricomycotina</taxon>
        <taxon>Agaricomycetes</taxon>
        <taxon>Agaricomycetidae</taxon>
        <taxon>Agaricales</taxon>
        <taxon>Agaricineae</taxon>
        <taxon>Strophariaceae</taxon>
        <taxon>Agrocybe</taxon>
    </lineage>
</organism>
<evidence type="ECO:0000313" key="2">
    <source>
        <dbReference type="EMBL" id="KAF4616920.1"/>
    </source>
</evidence>
<dbReference type="Gene3D" id="3.40.710.10">
    <property type="entry name" value="DD-peptidase/beta-lactamase superfamily"/>
    <property type="match status" value="1"/>
</dbReference>
<dbReference type="PANTHER" id="PTHR43283">
    <property type="entry name" value="BETA-LACTAMASE-RELATED"/>
    <property type="match status" value="1"/>
</dbReference>
<accession>A0A8H4VQS4</accession>
<dbReference type="EMBL" id="JAACJL010000031">
    <property type="protein sequence ID" value="KAF4616920.1"/>
    <property type="molecule type" value="Genomic_DNA"/>
</dbReference>
<dbReference type="PANTHER" id="PTHR43283:SF3">
    <property type="entry name" value="BETA-LACTAMASE FAMILY PROTEIN (AFU_ORTHOLOGUE AFUA_5G07500)"/>
    <property type="match status" value="1"/>
</dbReference>
<reference evidence="2 3" key="1">
    <citation type="submission" date="2019-12" db="EMBL/GenBank/DDBJ databases">
        <authorList>
            <person name="Floudas D."/>
            <person name="Bentzer J."/>
            <person name="Ahren D."/>
            <person name="Johansson T."/>
            <person name="Persson P."/>
            <person name="Tunlid A."/>
        </authorList>
    </citation>
    <scope>NUCLEOTIDE SEQUENCE [LARGE SCALE GENOMIC DNA]</scope>
    <source>
        <strain evidence="2 3">CBS 102.39</strain>
    </source>
</reference>
<dbReference type="AlphaFoldDB" id="A0A8H4VQS4"/>
<dbReference type="Proteomes" id="UP000521872">
    <property type="component" value="Unassembled WGS sequence"/>
</dbReference>
<protein>
    <recommendedName>
        <fullName evidence="1">Beta-lactamase-related domain-containing protein</fullName>
    </recommendedName>
</protein>
<comment type="caution">
    <text evidence="2">The sequence shown here is derived from an EMBL/GenBank/DDBJ whole genome shotgun (WGS) entry which is preliminary data.</text>
</comment>
<keyword evidence="3" id="KW-1185">Reference proteome</keyword>
<name>A0A8H4VQS4_9AGAR</name>
<evidence type="ECO:0000313" key="3">
    <source>
        <dbReference type="Proteomes" id="UP000521872"/>
    </source>
</evidence>
<feature type="domain" description="Beta-lactamase-related" evidence="1">
    <location>
        <begin position="12"/>
        <end position="382"/>
    </location>
</feature>
<dbReference type="InterPro" id="IPR001466">
    <property type="entry name" value="Beta-lactam-related"/>
</dbReference>
<dbReference type="SUPFAM" id="SSF56601">
    <property type="entry name" value="beta-lactamase/transpeptidase-like"/>
    <property type="match status" value="1"/>
</dbReference>
<dbReference type="InterPro" id="IPR012338">
    <property type="entry name" value="Beta-lactam/transpept-like"/>
</dbReference>
<evidence type="ECO:0000259" key="1">
    <source>
        <dbReference type="Pfam" id="PF00144"/>
    </source>
</evidence>
<proteinExistence type="predicted"/>
<dbReference type="Pfam" id="PF00144">
    <property type="entry name" value="Beta-lactamase"/>
    <property type="match status" value="1"/>
</dbReference>
<gene>
    <name evidence="2" type="ORF">D9613_008567</name>
</gene>
<dbReference type="InterPro" id="IPR050789">
    <property type="entry name" value="Diverse_Enzym_Activities"/>
</dbReference>